<proteinExistence type="predicted"/>
<dbReference type="EMBL" id="JAATIP010000023">
    <property type="protein sequence ID" value="KAF4391496.1"/>
    <property type="molecule type" value="Genomic_DNA"/>
</dbReference>
<gene>
    <name evidence="1" type="ORF">F8388_008900</name>
</gene>
<comment type="caution">
    <text evidence="1">The sequence shown here is derived from an EMBL/GenBank/DDBJ whole genome shotgun (WGS) entry which is preliminary data.</text>
</comment>
<protein>
    <submittedName>
        <fullName evidence="1">Uncharacterized protein</fullName>
    </submittedName>
</protein>
<dbReference type="AlphaFoldDB" id="A0A7J6H8A4"/>
<dbReference type="Proteomes" id="UP000525078">
    <property type="component" value="Unassembled WGS sequence"/>
</dbReference>
<name>A0A7J6H8A4_CANSA</name>
<evidence type="ECO:0000313" key="1">
    <source>
        <dbReference type="EMBL" id="KAF4391496.1"/>
    </source>
</evidence>
<evidence type="ECO:0000313" key="2">
    <source>
        <dbReference type="Proteomes" id="UP000525078"/>
    </source>
</evidence>
<accession>A0A7J6H8A4</accession>
<organism evidence="1 2">
    <name type="scientific">Cannabis sativa</name>
    <name type="common">Hemp</name>
    <name type="synonym">Marijuana</name>
    <dbReference type="NCBI Taxonomy" id="3483"/>
    <lineage>
        <taxon>Eukaryota</taxon>
        <taxon>Viridiplantae</taxon>
        <taxon>Streptophyta</taxon>
        <taxon>Embryophyta</taxon>
        <taxon>Tracheophyta</taxon>
        <taxon>Spermatophyta</taxon>
        <taxon>Magnoliopsida</taxon>
        <taxon>eudicotyledons</taxon>
        <taxon>Gunneridae</taxon>
        <taxon>Pentapetalae</taxon>
        <taxon>rosids</taxon>
        <taxon>fabids</taxon>
        <taxon>Rosales</taxon>
        <taxon>Cannabaceae</taxon>
        <taxon>Cannabis</taxon>
    </lineage>
</organism>
<reference evidence="1 2" key="1">
    <citation type="journal article" date="2020" name="bioRxiv">
        <title>Sequence and annotation of 42 cannabis genomes reveals extensive copy number variation in cannabinoid synthesis and pathogen resistance genes.</title>
        <authorList>
            <person name="Mckernan K.J."/>
            <person name="Helbert Y."/>
            <person name="Kane L.T."/>
            <person name="Ebling H."/>
            <person name="Zhang L."/>
            <person name="Liu B."/>
            <person name="Eaton Z."/>
            <person name="Mclaughlin S."/>
            <person name="Kingan S."/>
            <person name="Baybayan P."/>
            <person name="Concepcion G."/>
            <person name="Jordan M."/>
            <person name="Riva A."/>
            <person name="Barbazuk W."/>
            <person name="Harkins T."/>
        </authorList>
    </citation>
    <scope>NUCLEOTIDE SEQUENCE [LARGE SCALE GENOMIC DNA]</scope>
    <source>
        <strain evidence="2">cv. Jamaican Lion 4</strain>
        <tissue evidence="1">Leaf</tissue>
    </source>
</reference>
<sequence length="72" mass="8471">MTRSLQVVEYSVQEDGDDVKIDDDSKEKAVSNKKKLKEKLELHSKEDDNERFTSKNAKINWPFKQIRICDDN</sequence>